<evidence type="ECO:0000313" key="2">
    <source>
        <dbReference type="Proteomes" id="UP000507222"/>
    </source>
</evidence>
<gene>
    <name evidence="1" type="ORF">CURHAP_LOCUS28445</name>
</gene>
<proteinExistence type="predicted"/>
<dbReference type="Proteomes" id="UP000507222">
    <property type="component" value="Unassembled WGS sequence"/>
</dbReference>
<organism evidence="1 2">
    <name type="scientific">Prunus armeniaca</name>
    <name type="common">Apricot</name>
    <name type="synonym">Armeniaca vulgaris</name>
    <dbReference type="NCBI Taxonomy" id="36596"/>
    <lineage>
        <taxon>Eukaryota</taxon>
        <taxon>Viridiplantae</taxon>
        <taxon>Streptophyta</taxon>
        <taxon>Embryophyta</taxon>
        <taxon>Tracheophyta</taxon>
        <taxon>Spermatophyta</taxon>
        <taxon>Magnoliopsida</taxon>
        <taxon>eudicotyledons</taxon>
        <taxon>Gunneridae</taxon>
        <taxon>Pentapetalae</taxon>
        <taxon>rosids</taxon>
        <taxon>fabids</taxon>
        <taxon>Rosales</taxon>
        <taxon>Rosaceae</taxon>
        <taxon>Amygdaloideae</taxon>
        <taxon>Amygdaleae</taxon>
        <taxon>Prunus</taxon>
    </lineage>
</organism>
<dbReference type="EMBL" id="CAEKDK010000004">
    <property type="protein sequence ID" value="CAB4278154.1"/>
    <property type="molecule type" value="Genomic_DNA"/>
</dbReference>
<protein>
    <submittedName>
        <fullName evidence="1">Uncharacterized protein</fullName>
    </submittedName>
</protein>
<sequence>MNGLRPRRTWQGLGRTRISRVEPLGLRQRGRHGATLWASKPVYESGPQELGFVEEKNLAPHSYIAYRSEGVSGSVWCASCRTCRSSGIAKKGIPALGCGHRHRDKISRDPSAYGLPFAKGVLKEFRSPPRSFLLNPCRSARPVRWQGQFGKGAHLDCGWGFRQGGWALGRLVVVKICSFSLVPIGKLIWKEPSMFGKIFEGKKFRSPPHPWLSCRSVLFKDYLREFSYALSTSWWEGDP</sequence>
<evidence type="ECO:0000313" key="1">
    <source>
        <dbReference type="EMBL" id="CAB4278154.1"/>
    </source>
</evidence>
<accession>A0A6J5USA5</accession>
<name>A0A6J5USA5_PRUAR</name>
<reference evidence="1 2" key="1">
    <citation type="submission" date="2020-05" db="EMBL/GenBank/DDBJ databases">
        <authorList>
            <person name="Campoy J."/>
            <person name="Schneeberger K."/>
            <person name="Spophaly S."/>
        </authorList>
    </citation>
    <scope>NUCLEOTIDE SEQUENCE [LARGE SCALE GENOMIC DNA]</scope>
    <source>
        <strain evidence="1">PruArmRojPasFocal</strain>
    </source>
</reference>
<dbReference type="AlphaFoldDB" id="A0A6J5USA5"/>